<evidence type="ECO:0000313" key="2">
    <source>
        <dbReference type="Proteomes" id="UP001172386"/>
    </source>
</evidence>
<dbReference type="Proteomes" id="UP001172386">
    <property type="component" value="Unassembled WGS sequence"/>
</dbReference>
<evidence type="ECO:0000313" key="1">
    <source>
        <dbReference type="EMBL" id="KAJ9652836.1"/>
    </source>
</evidence>
<organism evidence="1 2">
    <name type="scientific">Neophaeococcomyces mojaviensis</name>
    <dbReference type="NCBI Taxonomy" id="3383035"/>
    <lineage>
        <taxon>Eukaryota</taxon>
        <taxon>Fungi</taxon>
        <taxon>Dikarya</taxon>
        <taxon>Ascomycota</taxon>
        <taxon>Pezizomycotina</taxon>
        <taxon>Eurotiomycetes</taxon>
        <taxon>Chaetothyriomycetidae</taxon>
        <taxon>Chaetothyriales</taxon>
        <taxon>Chaetothyriales incertae sedis</taxon>
        <taxon>Neophaeococcomyces</taxon>
    </lineage>
</organism>
<protein>
    <submittedName>
        <fullName evidence="1">Uncharacterized protein</fullName>
    </submittedName>
</protein>
<accession>A0ACC2ZYJ3</accession>
<keyword evidence="2" id="KW-1185">Reference proteome</keyword>
<sequence>MANYSEETSAATTDAGFPTQTQSSRNSSPYNERWNQPMEDYDMVDISYPETRTEPPSQQPAWNTVRVPPTMSGPARLSRAAQEQLLADEDLGGPQHPPAEWTSVTTNSSLVQHLLALYFCWEYPTFASLSKEHFLVDYISGRERFCSSLLVNAILAIGAKFCDLPEARENPDDPNSAGDHFFHEAQRLLALEDVPCVLTIQALNLMSIRQAGSGNDMSAWHYARHAMRIAIDLDLFNDDTDEENSADSVHSRMESQVRAATFWGCFAVEQALSLCLGRVPQIDFKAIKVHKPLVLDEIEREEWIPYTDTGLAAHSATRQESNMRLVFNGFSDLSELVHEATITLYPDNPPFTSNKILAIYTKYLQWYEDLPDQLRLGGNSTPIVLFIHMYFHFAVLYLFRHFVNLRITNSPVSPRSICIEAARNIQSLVKSYQNLYTLRRIPIFVPYLILGAEIVRIMNMRWWHDDRLENEAADARGCTDYLTELATTHQFAQQAISLCNFLRHHWEIEDAHNTDPTTGYRRERTEENKKFELALPDAKTFFRPDDEHLHHHEQIPSSNSRRNQAAPGLGFHPFPFQGDPLRKLLAGFKQDTDRGAFEALRKELKARGFEIL</sequence>
<gene>
    <name evidence="1" type="ORF">H2198_007920</name>
</gene>
<proteinExistence type="predicted"/>
<reference evidence="1" key="1">
    <citation type="submission" date="2022-10" db="EMBL/GenBank/DDBJ databases">
        <title>Culturing micro-colonial fungi from biological soil crusts in the Mojave desert and describing Neophaeococcomyces mojavensis, and introducing the new genera and species Taxawa tesnikishii.</title>
        <authorList>
            <person name="Kurbessoian T."/>
            <person name="Stajich J.E."/>
        </authorList>
    </citation>
    <scope>NUCLEOTIDE SEQUENCE</scope>
    <source>
        <strain evidence="1">JES_112</strain>
    </source>
</reference>
<name>A0ACC2ZYJ3_9EURO</name>
<comment type="caution">
    <text evidence="1">The sequence shown here is derived from an EMBL/GenBank/DDBJ whole genome shotgun (WGS) entry which is preliminary data.</text>
</comment>
<dbReference type="EMBL" id="JAPDRQ010000180">
    <property type="protein sequence ID" value="KAJ9652836.1"/>
    <property type="molecule type" value="Genomic_DNA"/>
</dbReference>